<reference evidence="2 3" key="1">
    <citation type="journal article" date="2014" name="Int. J. Syst. Evol. Microbiol.">
        <title>Fulvimonas yonginensis sp. nov., isolated from greenhouse soil, and emended description of the genus Fulvimonas.</title>
        <authorList>
            <person name="Ahn J.H."/>
            <person name="Kim S.J."/>
            <person name="Weon H.Y."/>
            <person name="Hong S.B."/>
            <person name="Seok S.J."/>
            <person name="Kwon S.W."/>
        </authorList>
    </citation>
    <scope>NUCLEOTIDE SEQUENCE [LARGE SCALE GENOMIC DNA]</scope>
    <source>
        <strain evidence="2 3">KACC 16952</strain>
    </source>
</reference>
<dbReference type="Proteomes" id="UP001381174">
    <property type="component" value="Unassembled WGS sequence"/>
</dbReference>
<protein>
    <submittedName>
        <fullName evidence="2">Uncharacterized protein</fullName>
    </submittedName>
</protein>
<feature type="region of interest" description="Disordered" evidence="1">
    <location>
        <begin position="1"/>
        <end position="103"/>
    </location>
</feature>
<comment type="caution">
    <text evidence="2">The sequence shown here is derived from an EMBL/GenBank/DDBJ whole genome shotgun (WGS) entry which is preliminary data.</text>
</comment>
<feature type="compositionally biased region" description="Basic and acidic residues" evidence="1">
    <location>
        <begin position="34"/>
        <end position="65"/>
    </location>
</feature>
<evidence type="ECO:0000313" key="2">
    <source>
        <dbReference type="EMBL" id="MEI7036569.1"/>
    </source>
</evidence>
<sequence length="103" mass="11583">MSGQRKQDQFERRDPHSRLGDAGAEGPGGQPVRPGEDGGNLRRERLDTIEWADDRTAALDPNRGDVDEDPMDDLMDGRHSDAEYRSEANRVIPTLGPEDERER</sequence>
<evidence type="ECO:0000256" key="1">
    <source>
        <dbReference type="SAM" id="MobiDB-lite"/>
    </source>
</evidence>
<dbReference type="EMBL" id="JBBBNY010000003">
    <property type="protein sequence ID" value="MEI7036569.1"/>
    <property type="molecule type" value="Genomic_DNA"/>
</dbReference>
<organism evidence="2 3">
    <name type="scientific">Fulvimonas yonginensis</name>
    <dbReference type="NCBI Taxonomy" id="1495200"/>
    <lineage>
        <taxon>Bacteria</taxon>
        <taxon>Pseudomonadati</taxon>
        <taxon>Pseudomonadota</taxon>
        <taxon>Gammaproteobacteria</taxon>
        <taxon>Lysobacterales</taxon>
        <taxon>Rhodanobacteraceae</taxon>
        <taxon>Fulvimonas</taxon>
    </lineage>
</organism>
<keyword evidence="3" id="KW-1185">Reference proteome</keyword>
<proteinExistence type="predicted"/>
<name>A0ABU8JAJ3_9GAMM</name>
<feature type="compositionally biased region" description="Basic and acidic residues" evidence="1">
    <location>
        <begin position="1"/>
        <end position="19"/>
    </location>
</feature>
<feature type="compositionally biased region" description="Basic and acidic residues" evidence="1">
    <location>
        <begin position="75"/>
        <end position="88"/>
    </location>
</feature>
<gene>
    <name evidence="2" type="ORF">WAT24_07360</name>
</gene>
<dbReference type="RefSeq" id="WP_336807181.1">
    <property type="nucleotide sequence ID" value="NZ_JBBBNY010000003.1"/>
</dbReference>
<evidence type="ECO:0000313" key="3">
    <source>
        <dbReference type="Proteomes" id="UP001381174"/>
    </source>
</evidence>
<accession>A0ABU8JAJ3</accession>